<dbReference type="Gene3D" id="2.130.10.10">
    <property type="entry name" value="YVTN repeat-like/Quinoprotein amine dehydrogenase"/>
    <property type="match status" value="1"/>
</dbReference>
<evidence type="ECO:0000313" key="6">
    <source>
        <dbReference type="Proteomes" id="UP000605970"/>
    </source>
</evidence>
<evidence type="ECO:0008006" key="7">
    <source>
        <dbReference type="Google" id="ProtNLM"/>
    </source>
</evidence>
<dbReference type="PROSITE" id="PS50082">
    <property type="entry name" value="WD_REPEATS_2"/>
    <property type="match status" value="2"/>
</dbReference>
<dbReference type="AlphaFoldDB" id="A0A8S9Z9Y5"/>
<dbReference type="InterPro" id="IPR050844">
    <property type="entry name" value="Coatomer_complex_subunit"/>
</dbReference>
<dbReference type="SMART" id="SM00320">
    <property type="entry name" value="WD40"/>
    <property type="match status" value="2"/>
</dbReference>
<feature type="repeat" description="WD" evidence="4">
    <location>
        <begin position="44"/>
        <end position="78"/>
    </location>
</feature>
<dbReference type="EMBL" id="JABEBT010000155">
    <property type="protein sequence ID" value="KAF7627300.1"/>
    <property type="molecule type" value="Genomic_DNA"/>
</dbReference>
<keyword evidence="3" id="KW-0677">Repeat</keyword>
<keyword evidence="6" id="KW-1185">Reference proteome</keyword>
<reference evidence="5" key="1">
    <citation type="journal article" date="2020" name="Ecol. Evol.">
        <title>Genome structure and content of the rice root-knot nematode (Meloidogyne graminicola).</title>
        <authorList>
            <person name="Phan N.T."/>
            <person name="Danchin E.G.J."/>
            <person name="Klopp C."/>
            <person name="Perfus-Barbeoch L."/>
            <person name="Kozlowski D.K."/>
            <person name="Koutsovoulos G.D."/>
            <person name="Lopez-Roques C."/>
            <person name="Bouchez O."/>
            <person name="Zahm M."/>
            <person name="Besnard G."/>
            <person name="Bellafiore S."/>
        </authorList>
    </citation>
    <scope>NUCLEOTIDE SEQUENCE</scope>
    <source>
        <strain evidence="5">VN-18</strain>
    </source>
</reference>
<comment type="caution">
    <text evidence="5">The sequence shown here is derived from an EMBL/GenBank/DDBJ whole genome shotgun (WGS) entry which is preliminary data.</text>
</comment>
<dbReference type="GO" id="GO:0006890">
    <property type="term" value="P:retrograde vesicle-mediated transport, Golgi to endoplasmic reticulum"/>
    <property type="evidence" value="ECO:0007669"/>
    <property type="project" value="TreeGrafter"/>
</dbReference>
<dbReference type="Pfam" id="PF00400">
    <property type="entry name" value="WD40"/>
    <property type="match status" value="2"/>
</dbReference>
<dbReference type="GO" id="GO:0006888">
    <property type="term" value="P:endoplasmic reticulum to Golgi vesicle-mediated transport"/>
    <property type="evidence" value="ECO:0007669"/>
    <property type="project" value="TreeGrafter"/>
</dbReference>
<evidence type="ECO:0000256" key="1">
    <source>
        <dbReference type="ARBA" id="ARBA00004347"/>
    </source>
</evidence>
<evidence type="ECO:0000313" key="5">
    <source>
        <dbReference type="EMBL" id="KAF7627300.1"/>
    </source>
</evidence>
<dbReference type="InterPro" id="IPR015943">
    <property type="entry name" value="WD40/YVTN_repeat-like_dom_sf"/>
</dbReference>
<proteinExistence type="predicted"/>
<evidence type="ECO:0000256" key="4">
    <source>
        <dbReference type="PROSITE-ProRule" id="PRU00221"/>
    </source>
</evidence>
<feature type="repeat" description="WD" evidence="4">
    <location>
        <begin position="4"/>
        <end position="43"/>
    </location>
</feature>
<dbReference type="InterPro" id="IPR001680">
    <property type="entry name" value="WD40_rpt"/>
</dbReference>
<dbReference type="PANTHER" id="PTHR19876">
    <property type="entry name" value="COATOMER"/>
    <property type="match status" value="1"/>
</dbReference>
<dbReference type="GO" id="GO:0006891">
    <property type="term" value="P:intra-Golgi vesicle-mediated transport"/>
    <property type="evidence" value="ECO:0007669"/>
    <property type="project" value="TreeGrafter"/>
</dbReference>
<organism evidence="5 6">
    <name type="scientific">Meloidogyne graminicola</name>
    <dbReference type="NCBI Taxonomy" id="189291"/>
    <lineage>
        <taxon>Eukaryota</taxon>
        <taxon>Metazoa</taxon>
        <taxon>Ecdysozoa</taxon>
        <taxon>Nematoda</taxon>
        <taxon>Chromadorea</taxon>
        <taxon>Rhabditida</taxon>
        <taxon>Tylenchina</taxon>
        <taxon>Tylenchomorpha</taxon>
        <taxon>Tylenchoidea</taxon>
        <taxon>Meloidogynidae</taxon>
        <taxon>Meloidogyninae</taxon>
        <taxon>Meloidogyne</taxon>
    </lineage>
</organism>
<dbReference type="GO" id="GO:0006886">
    <property type="term" value="P:intracellular protein transport"/>
    <property type="evidence" value="ECO:0007669"/>
    <property type="project" value="TreeGrafter"/>
</dbReference>
<evidence type="ECO:0000256" key="2">
    <source>
        <dbReference type="ARBA" id="ARBA00022574"/>
    </source>
</evidence>
<sequence>MGRIFGHQKGVLCLDSTENKLISGSKDRNAFVWDLNAYKNISTLGNHPNVVYAVKLLPNQPNLALSSSMNIVKLWDLRAPLMNVVFDI</sequence>
<accession>A0A8S9Z9Y5</accession>
<comment type="subcellular location">
    <subcellularLocation>
        <location evidence="1">Cytoplasmic vesicle</location>
        <location evidence="1">COPI-coated vesicle membrane</location>
        <topology evidence="1">Peripheral membrane protein</topology>
        <orientation evidence="1">Cytoplasmic side</orientation>
    </subcellularLocation>
</comment>
<dbReference type="PROSITE" id="PS00678">
    <property type="entry name" value="WD_REPEATS_1"/>
    <property type="match status" value="1"/>
</dbReference>
<dbReference type="GO" id="GO:0030126">
    <property type="term" value="C:COPI vesicle coat"/>
    <property type="evidence" value="ECO:0007669"/>
    <property type="project" value="TreeGrafter"/>
</dbReference>
<dbReference type="Proteomes" id="UP000605970">
    <property type="component" value="Unassembled WGS sequence"/>
</dbReference>
<dbReference type="OrthoDB" id="3176171at2759"/>
<name>A0A8S9Z9Y5_9BILA</name>
<dbReference type="InterPro" id="IPR036322">
    <property type="entry name" value="WD40_repeat_dom_sf"/>
</dbReference>
<gene>
    <name evidence="5" type="ORF">Mgra_00009414</name>
</gene>
<evidence type="ECO:0000256" key="3">
    <source>
        <dbReference type="ARBA" id="ARBA00022737"/>
    </source>
</evidence>
<keyword evidence="2 4" id="KW-0853">WD repeat</keyword>
<dbReference type="SUPFAM" id="SSF50978">
    <property type="entry name" value="WD40 repeat-like"/>
    <property type="match status" value="1"/>
</dbReference>
<dbReference type="PANTHER" id="PTHR19876:SF2">
    <property type="entry name" value="COATOMER SUBUNIT BETA"/>
    <property type="match status" value="1"/>
</dbReference>
<protein>
    <recommendedName>
        <fullName evidence="7">WD_REPEATS_REGION domain-containing protein</fullName>
    </recommendedName>
</protein>
<dbReference type="InterPro" id="IPR019775">
    <property type="entry name" value="WD40_repeat_CS"/>
</dbReference>